<keyword evidence="2" id="KW-1185">Reference proteome</keyword>
<proteinExistence type="predicted"/>
<sequence>MSPTAKKRPGSGVASKMHDEEAQGTRQHPVSKLIERTRLKSVLKKLALLKLLKSSNRRIQELHNLAKRCWNSLTRVPKTLNSSSGDNISPKVKENNNTELQEAGCSTEKPKPKRLEPTEELKEVKPKKPKLQVDSGVKCKAKRTPEAVPQREERRKQEAPRTTRESTCPRARCSQQSSRAPRAPGVVFLKTYGLGMPLGDTKQQRDRADRWVWFEGLPTRIRLPGPRVMCRASTLRLVKRCCTRYCSATLELPMCHPYRA</sequence>
<dbReference type="RefSeq" id="XP_004698350.1">
    <property type="nucleotide sequence ID" value="XM_004698293.1"/>
</dbReference>
<feature type="compositionally biased region" description="Polar residues" evidence="1">
    <location>
        <begin position="77"/>
        <end position="87"/>
    </location>
</feature>
<accession>A0ABM0IEN3</accession>
<dbReference type="Pfam" id="PF15331">
    <property type="entry name" value="TP53IP5"/>
    <property type="match status" value="1"/>
</dbReference>
<dbReference type="PANTHER" id="PTHR15562">
    <property type="entry name" value="TP53-TARGET GENE 5 PROTEIN"/>
    <property type="match status" value="1"/>
</dbReference>
<organism evidence="2 3">
    <name type="scientific">Echinops telfairi</name>
    <name type="common">Lesser hedgehog tenrec</name>
    <dbReference type="NCBI Taxonomy" id="9371"/>
    <lineage>
        <taxon>Eukaryota</taxon>
        <taxon>Metazoa</taxon>
        <taxon>Chordata</taxon>
        <taxon>Craniata</taxon>
        <taxon>Vertebrata</taxon>
        <taxon>Euteleostomi</taxon>
        <taxon>Mammalia</taxon>
        <taxon>Eutheria</taxon>
        <taxon>Afrotheria</taxon>
        <taxon>Tenrecidae</taxon>
        <taxon>Tenrecinae</taxon>
        <taxon>Echinops</taxon>
    </lineage>
</organism>
<feature type="compositionally biased region" description="Basic and acidic residues" evidence="1">
    <location>
        <begin position="108"/>
        <end position="126"/>
    </location>
</feature>
<gene>
    <name evidence="3" type="primary">TP53TG5</name>
</gene>
<dbReference type="GeneID" id="101658843"/>
<dbReference type="PANTHER" id="PTHR15562:SF0">
    <property type="entry name" value="TP53-TARGET GENE 5 PROTEIN"/>
    <property type="match status" value="1"/>
</dbReference>
<feature type="region of interest" description="Disordered" evidence="1">
    <location>
        <begin position="1"/>
        <end position="33"/>
    </location>
</feature>
<evidence type="ECO:0000256" key="1">
    <source>
        <dbReference type="SAM" id="MobiDB-lite"/>
    </source>
</evidence>
<evidence type="ECO:0000313" key="3">
    <source>
        <dbReference type="RefSeq" id="XP_004698350.1"/>
    </source>
</evidence>
<feature type="compositionally biased region" description="Basic and acidic residues" evidence="1">
    <location>
        <begin position="143"/>
        <end position="164"/>
    </location>
</feature>
<dbReference type="Proteomes" id="UP000694863">
    <property type="component" value="Unplaced"/>
</dbReference>
<name>A0ABM0IEN3_ECHTE</name>
<feature type="region of interest" description="Disordered" evidence="1">
    <location>
        <begin position="77"/>
        <end position="181"/>
    </location>
</feature>
<protein>
    <submittedName>
        <fullName evidence="3">TP53-target gene 5 protein</fullName>
    </submittedName>
</protein>
<evidence type="ECO:0000313" key="2">
    <source>
        <dbReference type="Proteomes" id="UP000694863"/>
    </source>
</evidence>
<dbReference type="InterPro" id="IPR029290">
    <property type="entry name" value="TP53TG5"/>
</dbReference>
<reference evidence="3" key="1">
    <citation type="submission" date="2025-08" db="UniProtKB">
        <authorList>
            <consortium name="RefSeq"/>
        </authorList>
    </citation>
    <scope>IDENTIFICATION</scope>
</reference>